<dbReference type="EMBL" id="GAIX01013603">
    <property type="protein sequence ID" value="JAA78957.1"/>
    <property type="molecule type" value="Transcribed_RNA"/>
</dbReference>
<sequence>MYVGALSLSNADILIVSFMRHIDICHRTLANATCKISQLVYVTEKITCSIANKLMVYFVCCKYICHRF</sequence>
<reference evidence="1" key="2">
    <citation type="submission" date="2013-05" db="EMBL/GenBank/DDBJ databases">
        <authorList>
            <person name="Carter J.-M."/>
            <person name="Baker S.C."/>
            <person name="Pink R."/>
            <person name="Carter D.R.F."/>
            <person name="Collins A."/>
            <person name="Tomlin J."/>
            <person name="Gibbs M."/>
            <person name="Breuker C.J."/>
        </authorList>
    </citation>
    <scope>NUCLEOTIDE SEQUENCE</scope>
    <source>
        <tissue evidence="1">Ovary</tissue>
    </source>
</reference>
<protein>
    <submittedName>
        <fullName evidence="1">Uncharacterized protein</fullName>
    </submittedName>
</protein>
<reference evidence="1" key="1">
    <citation type="journal article" date="2013" name="BMC Genomics">
        <title>Unscrambling butterfly oogenesis.</title>
        <authorList>
            <person name="Carter J.M."/>
            <person name="Baker S.C."/>
            <person name="Pink R."/>
            <person name="Carter D.R."/>
            <person name="Collins A."/>
            <person name="Tomlin J."/>
            <person name="Gibbs M."/>
            <person name="Breuker C.J."/>
        </authorList>
    </citation>
    <scope>NUCLEOTIDE SEQUENCE</scope>
    <source>
        <tissue evidence="1">Ovary</tissue>
    </source>
</reference>
<evidence type="ECO:0000313" key="1">
    <source>
        <dbReference type="EMBL" id="JAA78957.1"/>
    </source>
</evidence>
<name>S4PSL0_9NEOP</name>
<accession>S4PSL0</accession>
<dbReference type="AlphaFoldDB" id="S4PSL0"/>
<organism evidence="1">
    <name type="scientific">Pararge aegeria</name>
    <name type="common">speckled wood butterfly</name>
    <dbReference type="NCBI Taxonomy" id="116150"/>
    <lineage>
        <taxon>Eukaryota</taxon>
        <taxon>Metazoa</taxon>
        <taxon>Ecdysozoa</taxon>
        <taxon>Arthropoda</taxon>
        <taxon>Hexapoda</taxon>
        <taxon>Insecta</taxon>
        <taxon>Pterygota</taxon>
        <taxon>Neoptera</taxon>
        <taxon>Endopterygota</taxon>
        <taxon>Lepidoptera</taxon>
        <taxon>Glossata</taxon>
        <taxon>Ditrysia</taxon>
        <taxon>Papilionoidea</taxon>
        <taxon>Nymphalidae</taxon>
        <taxon>Satyrinae</taxon>
        <taxon>Satyrini</taxon>
        <taxon>Parargina</taxon>
        <taxon>Pararge</taxon>
    </lineage>
</organism>
<proteinExistence type="predicted"/>